<reference evidence="1 2" key="1">
    <citation type="journal article" date="2018" name="Plant J.">
        <title>Genome sequences of Chlorella sorokiniana UTEX 1602 and Micractinium conductrix SAG 241.80: implications to maltose excretion by a green alga.</title>
        <authorList>
            <person name="Arriola M.B."/>
            <person name="Velmurugan N."/>
            <person name="Zhang Y."/>
            <person name="Plunkett M.H."/>
            <person name="Hondzo H."/>
            <person name="Barney B.M."/>
        </authorList>
    </citation>
    <scope>NUCLEOTIDE SEQUENCE [LARGE SCALE GENOMIC DNA]</scope>
    <source>
        <strain evidence="2">UTEX 1602</strain>
    </source>
</reference>
<dbReference type="GO" id="GO:0043248">
    <property type="term" value="P:proteasome assembly"/>
    <property type="evidence" value="ECO:0007669"/>
    <property type="project" value="InterPro"/>
</dbReference>
<accession>A0A2P6U586</accession>
<dbReference type="AlphaFoldDB" id="A0A2P6U586"/>
<organism evidence="1 2">
    <name type="scientific">Chlorella sorokiniana</name>
    <name type="common">Freshwater green alga</name>
    <dbReference type="NCBI Taxonomy" id="3076"/>
    <lineage>
        <taxon>Eukaryota</taxon>
        <taxon>Viridiplantae</taxon>
        <taxon>Chlorophyta</taxon>
        <taxon>core chlorophytes</taxon>
        <taxon>Trebouxiophyceae</taxon>
        <taxon>Chlorellales</taxon>
        <taxon>Chlorellaceae</taxon>
        <taxon>Chlorella clade</taxon>
        <taxon>Chlorella</taxon>
    </lineage>
</organism>
<proteinExistence type="predicted"/>
<sequence>MTAPQSSSSLPFRTETFTANVEGRPTEFALTGYADRLLVVASQLGSLGSILAAEKETVLGGGSTYRVDTLLGRRDEPLAELCARQLAERLCDAGCDRPLLLCLALERATLTKAAVQQVVQQVLEHPVW</sequence>
<dbReference type="STRING" id="3076.A0A2P6U586"/>
<keyword evidence="1" id="KW-0647">Proteasome</keyword>
<dbReference type="InterPro" id="IPR053720">
    <property type="entry name" value="Psm_Assembly_Chaperone"/>
</dbReference>
<gene>
    <name evidence="1" type="ORF">C2E21_0332</name>
</gene>
<evidence type="ECO:0000313" key="2">
    <source>
        <dbReference type="Proteomes" id="UP000239899"/>
    </source>
</evidence>
<dbReference type="GO" id="GO:0000502">
    <property type="term" value="C:proteasome complex"/>
    <property type="evidence" value="ECO:0007669"/>
    <property type="project" value="UniProtKB-KW"/>
</dbReference>
<comment type="caution">
    <text evidence="1">The sequence shown here is derived from an EMBL/GenBank/DDBJ whole genome shotgun (WGS) entry which is preliminary data.</text>
</comment>
<name>A0A2P6U586_CHLSO</name>
<dbReference type="Pfam" id="PF10178">
    <property type="entry name" value="PAC3"/>
    <property type="match status" value="1"/>
</dbReference>
<protein>
    <submittedName>
        <fullName evidence="1">Proteasome assembly chaperone 3</fullName>
    </submittedName>
</protein>
<evidence type="ECO:0000313" key="1">
    <source>
        <dbReference type="EMBL" id="PRW61483.1"/>
    </source>
</evidence>
<dbReference type="Proteomes" id="UP000239899">
    <property type="component" value="Unassembled WGS sequence"/>
</dbReference>
<keyword evidence="2" id="KW-1185">Reference proteome</keyword>
<dbReference type="Gene3D" id="3.30.230.90">
    <property type="match status" value="1"/>
</dbReference>
<dbReference type="InterPro" id="IPR018788">
    <property type="entry name" value="Proteasome_assmbl_chp_3"/>
</dbReference>
<dbReference type="EMBL" id="LHPG02000001">
    <property type="protein sequence ID" value="PRW61483.1"/>
    <property type="molecule type" value="Genomic_DNA"/>
</dbReference>
<dbReference type="PANTHER" id="PTHR31051">
    <property type="entry name" value="PROTEASOME ASSEMBLY CHAPERONE 3"/>
    <property type="match status" value="1"/>
</dbReference>
<dbReference type="PANTHER" id="PTHR31051:SF1">
    <property type="entry name" value="PROTEASOME ASSEMBLY CHAPERONE 3"/>
    <property type="match status" value="1"/>
</dbReference>
<dbReference type="OrthoDB" id="5839at2759"/>